<dbReference type="Pfam" id="PF00005">
    <property type="entry name" value="ABC_tran"/>
    <property type="match status" value="1"/>
</dbReference>
<evidence type="ECO:0000313" key="14">
    <source>
        <dbReference type="Proteomes" id="UP001165740"/>
    </source>
</evidence>
<dbReference type="Proteomes" id="UP000076420">
    <property type="component" value="Unassembled WGS sequence"/>
</dbReference>
<comment type="similarity">
    <text evidence="2">Belongs to the ABC transporter superfamily. ABCG family. Eye pigment precursor importer (TC 3.A.1.204) subfamily.</text>
</comment>
<dbReference type="EnsemblMetazoa" id="BGLB001480-RH">
    <property type="protein sequence ID" value="BGLB001480-PH"/>
    <property type="gene ID" value="BGLB001480"/>
</dbReference>
<evidence type="ECO:0000313" key="17">
    <source>
        <dbReference type="RefSeq" id="XP_055867633.1"/>
    </source>
</evidence>
<dbReference type="InterPro" id="IPR043926">
    <property type="entry name" value="ABCG_dom"/>
</dbReference>
<dbReference type="PANTHER" id="PTHR48041">
    <property type="entry name" value="ABC TRANSPORTER G FAMILY MEMBER 28"/>
    <property type="match status" value="1"/>
</dbReference>
<dbReference type="VEuPathDB" id="VectorBase:BGLB001480"/>
<organism evidence="12 13">
    <name type="scientific">Biomphalaria glabrata</name>
    <name type="common">Bloodfluke planorb</name>
    <name type="synonym">Freshwater snail</name>
    <dbReference type="NCBI Taxonomy" id="6526"/>
    <lineage>
        <taxon>Eukaryota</taxon>
        <taxon>Metazoa</taxon>
        <taxon>Spiralia</taxon>
        <taxon>Lophotrochozoa</taxon>
        <taxon>Mollusca</taxon>
        <taxon>Gastropoda</taxon>
        <taxon>Heterobranchia</taxon>
        <taxon>Euthyneura</taxon>
        <taxon>Panpulmonata</taxon>
        <taxon>Hygrophila</taxon>
        <taxon>Lymnaeoidea</taxon>
        <taxon>Planorbidae</taxon>
        <taxon>Biomphalaria</taxon>
    </lineage>
</organism>
<dbReference type="RefSeq" id="XP_013066836.1">
    <property type="nucleotide sequence ID" value="XM_013211382.2"/>
</dbReference>
<evidence type="ECO:0000256" key="6">
    <source>
        <dbReference type="ARBA" id="ARBA00022840"/>
    </source>
</evidence>
<sequence>MAELLSVQVQIPAHSGRDLRPETKKLLTENGVKEKGHCSHLTKHKPVDIKFNNLSYFVKDGHSRKGMKTILKSISGSFVSGELTAIMGPSGAGKSSLMNILAGYRTKNVTGTILVRNRERDLRSFRKMSCYIMQDDELLPHLTVEEAMMCSANLKLDEKMLLDTKQEMVDEILDTLSLNEAKKTRTSNLSGGQRKRLSIALELVNNPPIMFFDEPTSGLDSASCFQCVSLLKKLAEGGRTIICTIHQPSAKLFEMFDHLYLLVDGQCIYRGTIRALLPYFEEQGLVCPNYHNPADYVMEVAAGEYGEKNVHKLIQALNDGKCDPFQIDYDRQQSSGHGSHTPSVHSCEDDSVHRQAATQLNKTNNSHLGDNTSLNCGERYNTKVVSDTRPSPTTGWSNGACFPQYKAHECHISIQPGESWELEESLEDFPVDQECHTFNTSCLTQFRVLFIRTFMSIVRDATLTRLRLISHLTVGILIGLLYLGIGNEASKVFNNAGCLFFCMLFLMFTALMPTVLTFPIEMTVFVREHLNYWYSLKAYYLAKTMADMPFQIIFSLVYGSIVYFMTSQPNDFTRFVMFLTLSTQTSLVAQSLGLLIGAATSLQVAVFLGPVTAIPILLFSGFFVNFDTIPAYLQWLSYISYIRYSFEGTLQAIYGWDRGDLDCDENQCIFRQGTDVLKQMDVEDAKFYIDFIVLCGFFVVLRAGCYLVLRWRVKAQR</sequence>
<dbReference type="GO" id="GO:0016887">
    <property type="term" value="F:ATP hydrolysis activity"/>
    <property type="evidence" value="ECO:0007669"/>
    <property type="project" value="InterPro"/>
</dbReference>
<evidence type="ECO:0000256" key="10">
    <source>
        <dbReference type="SAM" id="Phobius"/>
    </source>
</evidence>
<feature type="transmembrane region" description="Helical" evidence="10">
    <location>
        <begin position="497"/>
        <end position="520"/>
    </location>
</feature>
<evidence type="ECO:0000256" key="2">
    <source>
        <dbReference type="ARBA" id="ARBA00005814"/>
    </source>
</evidence>
<dbReference type="Pfam" id="PF19055">
    <property type="entry name" value="ABC2_membrane_7"/>
    <property type="match status" value="1"/>
</dbReference>
<evidence type="ECO:0000256" key="1">
    <source>
        <dbReference type="ARBA" id="ARBA00004141"/>
    </source>
</evidence>
<dbReference type="STRING" id="6526.A0A2C9JEL0"/>
<keyword evidence="14" id="KW-1185">Reference proteome</keyword>
<dbReference type="Proteomes" id="UP001165740">
    <property type="component" value="Chromosome 14"/>
</dbReference>
<dbReference type="PANTHER" id="PTHR48041:SF78">
    <property type="entry name" value="ABC TRANSPORTER EXPRESSED IN TRACHEA, ISOFORM A"/>
    <property type="match status" value="1"/>
</dbReference>
<protein>
    <submittedName>
        <fullName evidence="15 16">ATP-binding cassette sub-family G member 1-like isoform X1</fullName>
    </submittedName>
</protein>
<keyword evidence="5" id="KW-0547">Nucleotide-binding</keyword>
<evidence type="ECO:0000256" key="7">
    <source>
        <dbReference type="ARBA" id="ARBA00022989"/>
    </source>
</evidence>
<evidence type="ECO:0000256" key="9">
    <source>
        <dbReference type="SAM" id="MobiDB-lite"/>
    </source>
</evidence>
<dbReference type="InterPro" id="IPR013525">
    <property type="entry name" value="ABC2_TM"/>
</dbReference>
<dbReference type="EnsemblMetazoa" id="BGLB001480-RD">
    <property type="protein sequence ID" value="BGLB001480-PD"/>
    <property type="gene ID" value="BGLB001480"/>
</dbReference>
<dbReference type="GeneID" id="106055202"/>
<dbReference type="GO" id="GO:0005886">
    <property type="term" value="C:plasma membrane"/>
    <property type="evidence" value="ECO:0007669"/>
    <property type="project" value="TreeGrafter"/>
</dbReference>
<comment type="subcellular location">
    <subcellularLocation>
        <location evidence="1">Membrane</location>
        <topology evidence="1">Multi-pass membrane protein</topology>
    </subcellularLocation>
</comment>
<dbReference type="SMART" id="SM00382">
    <property type="entry name" value="AAA"/>
    <property type="match status" value="1"/>
</dbReference>
<dbReference type="EnsemblMetazoa" id="BGLB001480-RB">
    <property type="protein sequence ID" value="BGLB001480-PB"/>
    <property type="gene ID" value="BGLB001480"/>
</dbReference>
<dbReference type="KEGG" id="bgt:106055202"/>
<evidence type="ECO:0000313" key="13">
    <source>
        <dbReference type="Proteomes" id="UP000076420"/>
    </source>
</evidence>
<evidence type="ECO:0000256" key="3">
    <source>
        <dbReference type="ARBA" id="ARBA00022448"/>
    </source>
</evidence>
<dbReference type="CDD" id="cd03213">
    <property type="entry name" value="ABCG_EPDR"/>
    <property type="match status" value="1"/>
</dbReference>
<feature type="transmembrane region" description="Helical" evidence="10">
    <location>
        <begin position="604"/>
        <end position="626"/>
    </location>
</feature>
<dbReference type="PROSITE" id="PS50893">
    <property type="entry name" value="ABC_TRANSPORTER_2"/>
    <property type="match status" value="1"/>
</dbReference>
<feature type="transmembrane region" description="Helical" evidence="10">
    <location>
        <begin position="540"/>
        <end position="564"/>
    </location>
</feature>
<evidence type="ECO:0000313" key="16">
    <source>
        <dbReference type="RefSeq" id="XP_013066837.1"/>
    </source>
</evidence>
<dbReference type="RefSeq" id="XP_013066837.1">
    <property type="nucleotide sequence ID" value="XM_013211383.2"/>
</dbReference>
<dbReference type="OMA" id="WWKQFWL"/>
<accession>A0A2C9JEL0</accession>
<dbReference type="FunFam" id="3.40.50.300:FF:000891">
    <property type="entry name" value="ATP-binding cassette sub-family G member"/>
    <property type="match status" value="1"/>
</dbReference>
<evidence type="ECO:0000256" key="8">
    <source>
        <dbReference type="ARBA" id="ARBA00023136"/>
    </source>
</evidence>
<evidence type="ECO:0000313" key="15">
    <source>
        <dbReference type="RefSeq" id="XP_013066836.1"/>
    </source>
</evidence>
<feature type="domain" description="ABC transporter" evidence="11">
    <location>
        <begin position="49"/>
        <end position="289"/>
    </location>
</feature>
<feature type="compositionally biased region" description="Polar residues" evidence="9">
    <location>
        <begin position="332"/>
        <end position="344"/>
    </location>
</feature>
<gene>
    <name evidence="12" type="primary">106055202</name>
    <name evidence="15 16 17 18" type="synonym">LOC106055202</name>
</gene>
<evidence type="ECO:0000313" key="12">
    <source>
        <dbReference type="EnsemblMetazoa" id="BGLB001480-PD"/>
    </source>
</evidence>
<dbReference type="RefSeq" id="XP_055867633.1">
    <property type="nucleotide sequence ID" value="XM_056011658.1"/>
</dbReference>
<dbReference type="AlphaFoldDB" id="A0A2C9JEL0"/>
<name>A0A2C9JEL0_BIOGL</name>
<dbReference type="VEuPathDB" id="VectorBase:BGLAX_034970"/>
<dbReference type="GO" id="GO:0140359">
    <property type="term" value="F:ABC-type transporter activity"/>
    <property type="evidence" value="ECO:0007669"/>
    <property type="project" value="InterPro"/>
</dbReference>
<dbReference type="PROSITE" id="PS00211">
    <property type="entry name" value="ABC_TRANSPORTER_1"/>
    <property type="match status" value="1"/>
</dbReference>
<evidence type="ECO:0000313" key="18">
    <source>
        <dbReference type="RefSeq" id="XP_055867634.1"/>
    </source>
</evidence>
<dbReference type="OrthoDB" id="66620at2759"/>
<keyword evidence="7 10" id="KW-1133">Transmembrane helix</keyword>
<reference evidence="15 16" key="2">
    <citation type="submission" date="2025-04" db="UniProtKB">
        <authorList>
            <consortium name="RefSeq"/>
        </authorList>
    </citation>
    <scope>IDENTIFICATION</scope>
</reference>
<feature type="transmembrane region" description="Helical" evidence="10">
    <location>
        <begin position="468"/>
        <end position="485"/>
    </location>
</feature>
<dbReference type="RefSeq" id="XP_055867634.1">
    <property type="nucleotide sequence ID" value="XM_056011659.1"/>
</dbReference>
<proteinExistence type="inferred from homology"/>
<dbReference type="Pfam" id="PF01061">
    <property type="entry name" value="ABC2_membrane"/>
    <property type="match status" value="1"/>
</dbReference>
<dbReference type="SUPFAM" id="SSF52540">
    <property type="entry name" value="P-loop containing nucleoside triphosphate hydrolases"/>
    <property type="match status" value="1"/>
</dbReference>
<feature type="region of interest" description="Disordered" evidence="9">
    <location>
        <begin position="331"/>
        <end position="352"/>
    </location>
</feature>
<keyword evidence="3" id="KW-0813">Transport</keyword>
<dbReference type="InterPro" id="IPR027417">
    <property type="entry name" value="P-loop_NTPase"/>
</dbReference>
<evidence type="ECO:0000259" key="11">
    <source>
        <dbReference type="PROSITE" id="PS50893"/>
    </source>
</evidence>
<dbReference type="InterPro" id="IPR050352">
    <property type="entry name" value="ABCG_transporters"/>
</dbReference>
<evidence type="ECO:0000256" key="5">
    <source>
        <dbReference type="ARBA" id="ARBA00022741"/>
    </source>
</evidence>
<dbReference type="InterPro" id="IPR003439">
    <property type="entry name" value="ABC_transporter-like_ATP-bd"/>
</dbReference>
<reference evidence="12" key="1">
    <citation type="submission" date="2020-05" db="UniProtKB">
        <authorList>
            <consortium name="EnsemblMetazoa"/>
        </authorList>
    </citation>
    <scope>IDENTIFICATION</scope>
    <source>
        <strain evidence="12">BB02</strain>
    </source>
</reference>
<dbReference type="InterPro" id="IPR003593">
    <property type="entry name" value="AAA+_ATPase"/>
</dbReference>
<dbReference type="Gene3D" id="3.40.50.300">
    <property type="entry name" value="P-loop containing nucleotide triphosphate hydrolases"/>
    <property type="match status" value="1"/>
</dbReference>
<keyword evidence="4 10" id="KW-0812">Transmembrane</keyword>
<keyword evidence="8 10" id="KW-0472">Membrane</keyword>
<keyword evidence="6" id="KW-0067">ATP-binding</keyword>
<evidence type="ECO:0000256" key="4">
    <source>
        <dbReference type="ARBA" id="ARBA00022692"/>
    </source>
</evidence>
<dbReference type="GO" id="GO:0005524">
    <property type="term" value="F:ATP binding"/>
    <property type="evidence" value="ECO:0007669"/>
    <property type="project" value="UniProtKB-KW"/>
</dbReference>
<feature type="transmembrane region" description="Helical" evidence="10">
    <location>
        <begin position="687"/>
        <end position="709"/>
    </location>
</feature>
<dbReference type="InterPro" id="IPR017871">
    <property type="entry name" value="ABC_transporter-like_CS"/>
</dbReference>